<dbReference type="GO" id="GO:0016853">
    <property type="term" value="F:isomerase activity"/>
    <property type="evidence" value="ECO:0007669"/>
    <property type="project" value="InterPro"/>
</dbReference>
<dbReference type="PANTHER" id="PTHR43443:SF1">
    <property type="entry name" value="3-HEXULOSE-6-PHOSPHATE ISOMERASE"/>
    <property type="match status" value="1"/>
</dbReference>
<dbReference type="GO" id="GO:1901135">
    <property type="term" value="P:carbohydrate derivative metabolic process"/>
    <property type="evidence" value="ECO:0007669"/>
    <property type="project" value="InterPro"/>
</dbReference>
<dbReference type="PROSITE" id="PS51464">
    <property type="entry name" value="SIS"/>
    <property type="match status" value="1"/>
</dbReference>
<evidence type="ECO:0000313" key="3">
    <source>
        <dbReference type="EMBL" id="EAV47243.1"/>
    </source>
</evidence>
<dbReference type="AlphaFoldDB" id="A0P6T3"/>
<dbReference type="NCBIfam" id="TIGR03127">
    <property type="entry name" value="RuMP_HxlB"/>
    <property type="match status" value="1"/>
</dbReference>
<proteinExistence type="inferred from homology"/>
<evidence type="ECO:0000256" key="1">
    <source>
        <dbReference type="ARBA" id="ARBA00009235"/>
    </source>
</evidence>
<dbReference type="InterPro" id="IPR017552">
    <property type="entry name" value="PHI/rmpB"/>
</dbReference>
<dbReference type="Pfam" id="PF01380">
    <property type="entry name" value="SIS"/>
    <property type="match status" value="1"/>
</dbReference>
<dbReference type="CDD" id="cd05005">
    <property type="entry name" value="SIS_PHI"/>
    <property type="match status" value="1"/>
</dbReference>
<organism evidence="3 4">
    <name type="scientific">Methylophilales bacterium HTCC2181</name>
    <dbReference type="NCBI Taxonomy" id="383631"/>
    <lineage>
        <taxon>Bacteria</taxon>
        <taxon>Pseudomonadati</taxon>
        <taxon>Pseudomonadota</taxon>
        <taxon>Betaproteobacteria</taxon>
        <taxon>Nitrosomonadales</taxon>
        <taxon>OM43 clade</taxon>
    </lineage>
</organism>
<feature type="domain" description="SIS" evidence="2">
    <location>
        <begin position="26"/>
        <end position="166"/>
    </location>
</feature>
<dbReference type="EMBL" id="AAUX01000001">
    <property type="protein sequence ID" value="EAV47243.1"/>
    <property type="molecule type" value="Genomic_DNA"/>
</dbReference>
<dbReference type="Proteomes" id="UP000054262">
    <property type="component" value="Unassembled WGS sequence"/>
</dbReference>
<name>A0P6T3_9PROT</name>
<protein>
    <submittedName>
        <fullName evidence="3">SIS domain protein</fullName>
    </submittedName>
</protein>
<dbReference type="Gene3D" id="3.40.50.10490">
    <property type="entry name" value="Glucose-6-phosphate isomerase like protein, domain 1"/>
    <property type="match status" value="1"/>
</dbReference>
<sequence>MDTQKLITDKIATVLAATSKDHAVNLKQLIEESGRIFVGGAGRSLLVARFFAMRLVHCGYQVNMPGEIVTPAIVPGDLLIVISGSGGTKTLLPMLETAKAKGAKIIVISMKASSAMSDLADYTVQVGNDNSFPLTKGLPMGTAFELSTLVYLEAVIGEIVFDKDLTEEGMRAIHANLE</sequence>
<evidence type="ECO:0000259" key="2">
    <source>
        <dbReference type="PROSITE" id="PS51464"/>
    </source>
</evidence>
<evidence type="ECO:0000313" key="4">
    <source>
        <dbReference type="Proteomes" id="UP000054262"/>
    </source>
</evidence>
<dbReference type="SUPFAM" id="SSF53697">
    <property type="entry name" value="SIS domain"/>
    <property type="match status" value="1"/>
</dbReference>
<comment type="similarity">
    <text evidence="1">Belongs to the SIS family. PHI subfamily.</text>
</comment>
<dbReference type="GO" id="GO:0097367">
    <property type="term" value="F:carbohydrate derivative binding"/>
    <property type="evidence" value="ECO:0007669"/>
    <property type="project" value="InterPro"/>
</dbReference>
<keyword evidence="4" id="KW-1185">Reference proteome</keyword>
<gene>
    <name evidence="3" type="ORF">MB2181_04180</name>
</gene>
<comment type="caution">
    <text evidence="3">The sequence shown here is derived from an EMBL/GenBank/DDBJ whole genome shotgun (WGS) entry which is preliminary data.</text>
</comment>
<dbReference type="InterPro" id="IPR046348">
    <property type="entry name" value="SIS_dom_sf"/>
</dbReference>
<dbReference type="OrthoDB" id="9797832at2"/>
<reference evidence="3 4" key="1">
    <citation type="submission" date="2006-11" db="EMBL/GenBank/DDBJ databases">
        <authorList>
            <person name="Giovannoni S."/>
            <person name="Vergin K."/>
            <person name="Ferriera S."/>
            <person name="Johnson J."/>
            <person name="Kravitz S."/>
            <person name="Beeson K."/>
            <person name="Sutton G."/>
            <person name="Rogers Y.-H."/>
            <person name="Friedman R."/>
            <person name="Frazier M."/>
            <person name="Venter J.C."/>
        </authorList>
    </citation>
    <scope>NUCLEOTIDE SEQUENCE [LARGE SCALE GENOMIC DNA]</scope>
    <source>
        <strain evidence="3 4">HTCC2181</strain>
    </source>
</reference>
<accession>A0P6T3</accession>
<dbReference type="InterPro" id="IPR001347">
    <property type="entry name" value="SIS_dom"/>
</dbReference>
<dbReference type="PANTHER" id="PTHR43443">
    <property type="entry name" value="3-HEXULOSE-6-PHOSPHATE ISOMERASE"/>
    <property type="match status" value="1"/>
</dbReference>